<dbReference type="GO" id="GO:0003700">
    <property type="term" value="F:DNA-binding transcription factor activity"/>
    <property type="evidence" value="ECO:0007669"/>
    <property type="project" value="InterPro"/>
</dbReference>
<feature type="region of interest" description="Disordered" evidence="1">
    <location>
        <begin position="146"/>
        <end position="218"/>
    </location>
</feature>
<protein>
    <recommendedName>
        <fullName evidence="4">BZIP domain-containing protein</fullName>
    </recommendedName>
</protein>
<dbReference type="OrthoDB" id="3555317at2759"/>
<dbReference type="Proteomes" id="UP000799772">
    <property type="component" value="Unassembled WGS sequence"/>
</dbReference>
<dbReference type="CDD" id="cd14688">
    <property type="entry name" value="bZIP_YAP"/>
    <property type="match status" value="1"/>
</dbReference>
<evidence type="ECO:0000313" key="2">
    <source>
        <dbReference type="EMBL" id="KAF2100227.1"/>
    </source>
</evidence>
<feature type="compositionally biased region" description="Basic residues" evidence="1">
    <location>
        <begin position="190"/>
        <end position="206"/>
    </location>
</feature>
<dbReference type="Gene3D" id="1.20.5.170">
    <property type="match status" value="1"/>
</dbReference>
<gene>
    <name evidence="2" type="ORF">NA57DRAFT_54325</name>
</gene>
<reference evidence="2" key="1">
    <citation type="journal article" date="2020" name="Stud. Mycol.">
        <title>101 Dothideomycetes genomes: a test case for predicting lifestyles and emergence of pathogens.</title>
        <authorList>
            <person name="Haridas S."/>
            <person name="Albert R."/>
            <person name="Binder M."/>
            <person name="Bloem J."/>
            <person name="Labutti K."/>
            <person name="Salamov A."/>
            <person name="Andreopoulos B."/>
            <person name="Baker S."/>
            <person name="Barry K."/>
            <person name="Bills G."/>
            <person name="Bluhm B."/>
            <person name="Cannon C."/>
            <person name="Castanera R."/>
            <person name="Culley D."/>
            <person name="Daum C."/>
            <person name="Ezra D."/>
            <person name="Gonzalez J."/>
            <person name="Henrissat B."/>
            <person name="Kuo A."/>
            <person name="Liang C."/>
            <person name="Lipzen A."/>
            <person name="Lutzoni F."/>
            <person name="Magnuson J."/>
            <person name="Mondo S."/>
            <person name="Nolan M."/>
            <person name="Ohm R."/>
            <person name="Pangilinan J."/>
            <person name="Park H.-J."/>
            <person name="Ramirez L."/>
            <person name="Alfaro M."/>
            <person name="Sun H."/>
            <person name="Tritt A."/>
            <person name="Yoshinaga Y."/>
            <person name="Zwiers L.-H."/>
            <person name="Turgeon B."/>
            <person name="Goodwin S."/>
            <person name="Spatafora J."/>
            <person name="Crous P."/>
            <person name="Grigoriev I."/>
        </authorList>
    </citation>
    <scope>NUCLEOTIDE SEQUENCE</scope>
    <source>
        <strain evidence="2">CBS 133067</strain>
    </source>
</reference>
<dbReference type="EMBL" id="ML978124">
    <property type="protein sequence ID" value="KAF2100227.1"/>
    <property type="molecule type" value="Genomic_DNA"/>
</dbReference>
<dbReference type="PANTHER" id="PTHR40618:SF1">
    <property type="entry name" value="B-ZIP TRANSCRIPTION FACTOR (EUROFUNG)"/>
    <property type="match status" value="1"/>
</dbReference>
<evidence type="ECO:0008006" key="4">
    <source>
        <dbReference type="Google" id="ProtNLM"/>
    </source>
</evidence>
<keyword evidence="3" id="KW-1185">Reference proteome</keyword>
<dbReference type="InterPro" id="IPR046347">
    <property type="entry name" value="bZIP_sf"/>
</dbReference>
<dbReference type="SUPFAM" id="SSF57959">
    <property type="entry name" value="Leucine zipper domain"/>
    <property type="match status" value="1"/>
</dbReference>
<name>A0A9P4MAC1_9PEZI</name>
<feature type="region of interest" description="Disordered" evidence="1">
    <location>
        <begin position="1"/>
        <end position="34"/>
    </location>
</feature>
<organism evidence="2 3">
    <name type="scientific">Rhizodiscina lignyota</name>
    <dbReference type="NCBI Taxonomy" id="1504668"/>
    <lineage>
        <taxon>Eukaryota</taxon>
        <taxon>Fungi</taxon>
        <taxon>Dikarya</taxon>
        <taxon>Ascomycota</taxon>
        <taxon>Pezizomycotina</taxon>
        <taxon>Dothideomycetes</taxon>
        <taxon>Pleosporomycetidae</taxon>
        <taxon>Aulographales</taxon>
        <taxon>Rhizodiscinaceae</taxon>
        <taxon>Rhizodiscina</taxon>
    </lineage>
</organism>
<dbReference type="PANTHER" id="PTHR40618">
    <property type="entry name" value="B-ZIP TRANSCRIPTION FACTOR (EUROFUNG)-RELATED"/>
    <property type="match status" value="1"/>
</dbReference>
<evidence type="ECO:0000256" key="1">
    <source>
        <dbReference type="SAM" id="MobiDB-lite"/>
    </source>
</evidence>
<proteinExistence type="predicted"/>
<feature type="compositionally biased region" description="Basic and acidic residues" evidence="1">
    <location>
        <begin position="162"/>
        <end position="180"/>
    </location>
</feature>
<evidence type="ECO:0000313" key="3">
    <source>
        <dbReference type="Proteomes" id="UP000799772"/>
    </source>
</evidence>
<comment type="caution">
    <text evidence="2">The sequence shown here is derived from an EMBL/GenBank/DDBJ whole genome shotgun (WGS) entry which is preliminary data.</text>
</comment>
<sequence>MSEQQVEDTAVVRTKELGRHSRSSPRSSGRPRMDVDLNTVKDASSVCLFRRKAVVVCLQIMVYADKLKLRRIRTRIAQRTYRERKEHELAQLKTRADNLNTALGKVIDSFTRFHQRVVKSGTEDLPPCFTLELGNTALEIAATSRDALGQEQAPQDVPASRVESEREPEHNSLPKEKDESQTEPANPIAKRAKPQHSRPRSLKSVHHTPAPTRPLMLWPQAPSRENAGFVDQYLRACLERSYRLYTFQNLPEDKILPAMTIPLNIESFERCLAMAREALSVPKSHLGDFFFYNTLAMSKLPKMYRSIEGQDTALVPRLPPPYVQNLAYGRTRTRLATDLPLLQGEWLEAADVQEYLELQGISIPRVHSAQSLLPLPAKYLSMTPRHIEDTTSDALWNGNDPIARSTESINITSGFFDRPRVTHSRVTGPQMRQLDVNKFIERIALYAVCLGPVPGLRKDHIDYAVVESIVIE</sequence>
<accession>A0A9P4MAC1</accession>
<dbReference type="AlphaFoldDB" id="A0A9P4MAC1"/>